<name>I5B3D4_9BACT</name>
<feature type="chain" id="PRO_5003699566" description="DUF3047 domain-containing protein" evidence="1">
    <location>
        <begin position="26"/>
        <end position="252"/>
    </location>
</feature>
<dbReference type="RefSeq" id="WP_004073382.1">
    <property type="nucleotide sequence ID" value="NZ_CM001488.1"/>
</dbReference>
<dbReference type="AlphaFoldDB" id="I5B3D4"/>
<dbReference type="InterPro" id="IPR021409">
    <property type="entry name" value="DUF3047"/>
</dbReference>
<keyword evidence="1" id="KW-0732">Signal</keyword>
<dbReference type="HOGENOM" id="CLU_077139_0_0_7"/>
<dbReference type="STRING" id="879212.DespoDRAFT_02108"/>
<organism evidence="2 3">
    <name type="scientific">Desulfobacter postgatei 2ac9</name>
    <dbReference type="NCBI Taxonomy" id="879212"/>
    <lineage>
        <taxon>Bacteria</taxon>
        <taxon>Pseudomonadati</taxon>
        <taxon>Thermodesulfobacteriota</taxon>
        <taxon>Desulfobacteria</taxon>
        <taxon>Desulfobacterales</taxon>
        <taxon>Desulfobacteraceae</taxon>
        <taxon>Desulfobacter</taxon>
    </lineage>
</organism>
<evidence type="ECO:0000256" key="1">
    <source>
        <dbReference type="SAM" id="SignalP"/>
    </source>
</evidence>
<feature type="signal peptide" evidence="1">
    <location>
        <begin position="1"/>
        <end position="25"/>
    </location>
</feature>
<gene>
    <name evidence="2" type="ORF">DespoDRAFT_02108</name>
</gene>
<evidence type="ECO:0000313" key="2">
    <source>
        <dbReference type="EMBL" id="EIM63997.1"/>
    </source>
</evidence>
<proteinExistence type="predicted"/>
<reference evidence="2 3" key="2">
    <citation type="submission" date="2012-02" db="EMBL/GenBank/DDBJ databases">
        <title>Improved High-Quality Draft sequence of Desulfobacter postgatei 2ac9.</title>
        <authorList>
            <consortium name="US DOE Joint Genome Institute"/>
            <person name="Lucas S."/>
            <person name="Han J."/>
            <person name="Lapidus A."/>
            <person name="Cheng J.-F."/>
            <person name="Goodwin L."/>
            <person name="Pitluck S."/>
            <person name="Peters L."/>
            <person name="Ovchinnikova G."/>
            <person name="Held B."/>
            <person name="Detter J.C."/>
            <person name="Han C."/>
            <person name="Tapia R."/>
            <person name="Land M."/>
            <person name="Hauser L."/>
            <person name="Kyrpides N."/>
            <person name="Ivanova N."/>
            <person name="Pagani I."/>
            <person name="Orellana R."/>
            <person name="Lovley D."/>
            <person name="Woyke T."/>
        </authorList>
    </citation>
    <scope>NUCLEOTIDE SEQUENCE [LARGE SCALE GENOMIC DNA]</scope>
    <source>
        <strain evidence="2 3">2ac9</strain>
    </source>
</reference>
<reference evidence="2 3" key="1">
    <citation type="submission" date="2011-09" db="EMBL/GenBank/DDBJ databases">
        <authorList>
            <consortium name="US DOE Joint Genome Institute (JGI-PGF)"/>
            <person name="Lucas S."/>
            <person name="Han J."/>
            <person name="Lapidus A."/>
            <person name="Cheng J.-F."/>
            <person name="Goodwin L."/>
            <person name="Pitluck S."/>
            <person name="Peters L."/>
            <person name="Land M.L."/>
            <person name="Hauser L."/>
            <person name="Orellana R."/>
            <person name="Lovley D."/>
            <person name="Woyke T.J."/>
        </authorList>
    </citation>
    <scope>NUCLEOTIDE SEQUENCE [LARGE SCALE GENOMIC DNA]</scope>
    <source>
        <strain evidence="2 3">2ac9</strain>
    </source>
</reference>
<dbReference type="EMBL" id="CM001488">
    <property type="protein sequence ID" value="EIM63997.1"/>
    <property type="molecule type" value="Genomic_DNA"/>
</dbReference>
<dbReference type="Proteomes" id="UP000005778">
    <property type="component" value="Chromosome"/>
</dbReference>
<dbReference type="OrthoDB" id="9775969at2"/>
<protein>
    <recommendedName>
        <fullName evidence="4">DUF3047 domain-containing protein</fullName>
    </recommendedName>
</protein>
<keyword evidence="3" id="KW-1185">Reference proteome</keyword>
<dbReference type="eggNOG" id="ENOG502ZQ5C">
    <property type="taxonomic scope" value="Bacteria"/>
</dbReference>
<evidence type="ECO:0000313" key="3">
    <source>
        <dbReference type="Proteomes" id="UP000005778"/>
    </source>
</evidence>
<evidence type="ECO:0008006" key="4">
    <source>
        <dbReference type="Google" id="ProtNLM"/>
    </source>
</evidence>
<dbReference type="Pfam" id="PF11249">
    <property type="entry name" value="DUF3047"/>
    <property type="match status" value="1"/>
</dbReference>
<accession>I5B3D4</accession>
<sequence length="252" mass="28449">MSRQKQIWMAVSFIMVLHLAVALCAEPILTVGDFSQANTGETLPRHWEPLTFKKIKAHTTYNMVEDQGRTVIKAYSKASASGLIRKIGIDVKKYPIIQWQWKITDINKKTDVTQKSGDDYPARIYVAFEYNPDEAGVWEKTRFETARLIYGQYPPATVVTYIWANRVPKGTRIPNPYINQVMMIAVQSGDDKVGTWVTEERNIYQDYVDSFGHPPPMTSGVAIMTDSDNTEGTSTAFYGDIIFKSTSGTSIQ</sequence>